<protein>
    <submittedName>
        <fullName evidence="2">Uncharacterized protein</fullName>
    </submittedName>
</protein>
<evidence type="ECO:0000256" key="1">
    <source>
        <dbReference type="SAM" id="MobiDB-lite"/>
    </source>
</evidence>
<dbReference type="AlphaFoldDB" id="J5JFA0"/>
<dbReference type="EMBL" id="JH725168">
    <property type="protein sequence ID" value="EJP64483.1"/>
    <property type="molecule type" value="Genomic_DNA"/>
</dbReference>
<gene>
    <name evidence="2" type="ORF">BBA_06477</name>
</gene>
<feature type="region of interest" description="Disordered" evidence="1">
    <location>
        <begin position="1"/>
        <end position="86"/>
    </location>
</feature>
<dbReference type="STRING" id="655819.J5JFA0"/>
<dbReference type="HOGENOM" id="CLU_076636_1_0_1"/>
<reference evidence="2 3" key="1">
    <citation type="journal article" date="2012" name="Sci. Rep.">
        <title>Genomic perspectives on the evolution of fungal entomopathogenicity in Beauveria bassiana.</title>
        <authorList>
            <person name="Xiao G."/>
            <person name="Ying S.H."/>
            <person name="Zheng P."/>
            <person name="Wang Z.L."/>
            <person name="Zhang S."/>
            <person name="Xie X.Q."/>
            <person name="Shang Y."/>
            <person name="St Leger R.J."/>
            <person name="Zhao G.P."/>
            <person name="Wang C."/>
            <person name="Feng M.G."/>
        </authorList>
    </citation>
    <scope>NUCLEOTIDE SEQUENCE [LARGE SCALE GENOMIC DNA]</scope>
    <source>
        <strain evidence="2 3">ARSEF 2860</strain>
    </source>
</reference>
<feature type="compositionally biased region" description="Low complexity" evidence="1">
    <location>
        <begin position="33"/>
        <end position="51"/>
    </location>
</feature>
<dbReference type="InParanoid" id="J5JFA0"/>
<dbReference type="GeneID" id="19889489"/>
<name>J5JFA0_BEAB2</name>
<dbReference type="RefSeq" id="XP_008599796.1">
    <property type="nucleotide sequence ID" value="XM_008601574.1"/>
</dbReference>
<accession>J5JFA0</accession>
<feature type="compositionally biased region" description="Gly residues" evidence="1">
    <location>
        <begin position="66"/>
        <end position="75"/>
    </location>
</feature>
<feature type="compositionally biased region" description="Low complexity" evidence="1">
    <location>
        <begin position="76"/>
        <end position="86"/>
    </location>
</feature>
<keyword evidence="3" id="KW-1185">Reference proteome</keyword>
<dbReference type="OrthoDB" id="4188844at2759"/>
<sequence>MNERSRTVSGSQHHHHHHHPPPLQRARAGTVGTASAAPYQSTQQAPAAPAASRDRLFRSHLIRRPTGGGGGGGGATTSATSTSSMAAAATHADAALLAAEEQQQHQAERCEIVVRNHNGDIDLEGSPVVSLDDIDEMALEARHETEQERQRLAEAVKQHRINHTTVPDQPEELLEAVRASLRAKVNALADDHWMFDPEDPPRG</sequence>
<proteinExistence type="predicted"/>
<dbReference type="Proteomes" id="UP000002762">
    <property type="component" value="Unassembled WGS sequence"/>
</dbReference>
<organism evidence="2 3">
    <name type="scientific">Beauveria bassiana (strain ARSEF 2860)</name>
    <name type="common">White muscardine disease fungus</name>
    <name type="synonym">Tritirachium shiotae</name>
    <dbReference type="NCBI Taxonomy" id="655819"/>
    <lineage>
        <taxon>Eukaryota</taxon>
        <taxon>Fungi</taxon>
        <taxon>Dikarya</taxon>
        <taxon>Ascomycota</taxon>
        <taxon>Pezizomycotina</taxon>
        <taxon>Sordariomycetes</taxon>
        <taxon>Hypocreomycetidae</taxon>
        <taxon>Hypocreales</taxon>
        <taxon>Cordycipitaceae</taxon>
        <taxon>Beauveria</taxon>
    </lineage>
</organism>
<evidence type="ECO:0000313" key="2">
    <source>
        <dbReference type="EMBL" id="EJP64483.1"/>
    </source>
</evidence>
<evidence type="ECO:0000313" key="3">
    <source>
        <dbReference type="Proteomes" id="UP000002762"/>
    </source>
</evidence>